<evidence type="ECO:0000256" key="1">
    <source>
        <dbReference type="ARBA" id="ARBA00023015"/>
    </source>
</evidence>
<keyword evidence="6" id="KW-1185">Reference proteome</keyword>
<proteinExistence type="predicted"/>
<dbReference type="RefSeq" id="WP_006037676.1">
    <property type="nucleotide sequence ID" value="NZ_AEDD01000004.1"/>
</dbReference>
<dbReference type="SMART" id="SM00342">
    <property type="entry name" value="HTH_ARAC"/>
    <property type="match status" value="1"/>
</dbReference>
<gene>
    <name evidence="5" type="ORF">PaecuDRAFT_1665</name>
</gene>
<dbReference type="Gene3D" id="1.10.10.60">
    <property type="entry name" value="Homeodomain-like"/>
    <property type="match status" value="2"/>
</dbReference>
<feature type="domain" description="HTH araC/xylS-type" evidence="4">
    <location>
        <begin position="214"/>
        <end position="312"/>
    </location>
</feature>
<dbReference type="Proteomes" id="UP000005387">
    <property type="component" value="Unassembled WGS sequence"/>
</dbReference>
<name>E0I7R4_9BACL</name>
<organism evidence="5 6">
    <name type="scientific">Paenibacillus curdlanolyticus YK9</name>
    <dbReference type="NCBI Taxonomy" id="717606"/>
    <lineage>
        <taxon>Bacteria</taxon>
        <taxon>Bacillati</taxon>
        <taxon>Bacillota</taxon>
        <taxon>Bacilli</taxon>
        <taxon>Bacillales</taxon>
        <taxon>Paenibacillaceae</taxon>
        <taxon>Paenibacillus</taxon>
    </lineage>
</organism>
<dbReference type="STRING" id="717606.PaecuDRAFT_1665"/>
<accession>E0I7R4</accession>
<dbReference type="PANTHER" id="PTHR43280">
    <property type="entry name" value="ARAC-FAMILY TRANSCRIPTIONAL REGULATOR"/>
    <property type="match status" value="1"/>
</dbReference>
<reference evidence="5 6" key="1">
    <citation type="submission" date="2010-07" db="EMBL/GenBank/DDBJ databases">
        <title>The draft genome of Paenibacillus curdlanolyticus YK9.</title>
        <authorList>
            <consortium name="US DOE Joint Genome Institute (JGI-PGF)"/>
            <person name="Lucas S."/>
            <person name="Copeland A."/>
            <person name="Lapidus A."/>
            <person name="Cheng J.-F."/>
            <person name="Bruce D."/>
            <person name="Goodwin L."/>
            <person name="Pitluck S."/>
            <person name="Land M.L."/>
            <person name="Hauser L."/>
            <person name="Chang Y.-J."/>
            <person name="Jeffries C."/>
            <person name="Anderson I.J."/>
            <person name="Johnson E."/>
            <person name="Loganathan U."/>
            <person name="Mulhopadhyay B."/>
            <person name="Kyrpides N."/>
            <person name="Woyke T.J."/>
        </authorList>
    </citation>
    <scope>NUCLEOTIDE SEQUENCE [LARGE SCALE GENOMIC DNA]</scope>
    <source>
        <strain evidence="5 6">YK9</strain>
    </source>
</reference>
<keyword evidence="2" id="KW-0238">DNA-binding</keyword>
<dbReference type="Pfam" id="PF12833">
    <property type="entry name" value="HTH_18"/>
    <property type="match status" value="1"/>
</dbReference>
<dbReference type="AlphaFoldDB" id="E0I7R4"/>
<evidence type="ECO:0000313" key="5">
    <source>
        <dbReference type="EMBL" id="EFM11219.1"/>
    </source>
</evidence>
<dbReference type="EMBL" id="AEDD01000004">
    <property type="protein sequence ID" value="EFM11219.1"/>
    <property type="molecule type" value="Genomic_DNA"/>
</dbReference>
<keyword evidence="1" id="KW-0805">Transcription regulation</keyword>
<keyword evidence="3" id="KW-0804">Transcription</keyword>
<dbReference type="PROSITE" id="PS01124">
    <property type="entry name" value="HTH_ARAC_FAMILY_2"/>
    <property type="match status" value="1"/>
</dbReference>
<dbReference type="GO" id="GO:0043565">
    <property type="term" value="F:sequence-specific DNA binding"/>
    <property type="evidence" value="ECO:0007669"/>
    <property type="project" value="InterPro"/>
</dbReference>
<evidence type="ECO:0000256" key="2">
    <source>
        <dbReference type="ARBA" id="ARBA00023125"/>
    </source>
</evidence>
<evidence type="ECO:0000256" key="3">
    <source>
        <dbReference type="ARBA" id="ARBA00023163"/>
    </source>
</evidence>
<dbReference type="InterPro" id="IPR018060">
    <property type="entry name" value="HTH_AraC"/>
</dbReference>
<dbReference type="GO" id="GO:0003700">
    <property type="term" value="F:DNA-binding transcription factor activity"/>
    <property type="evidence" value="ECO:0007669"/>
    <property type="project" value="InterPro"/>
</dbReference>
<dbReference type="PANTHER" id="PTHR43280:SF2">
    <property type="entry name" value="HTH-TYPE TRANSCRIPTIONAL REGULATOR EXSA"/>
    <property type="match status" value="1"/>
</dbReference>
<evidence type="ECO:0000259" key="4">
    <source>
        <dbReference type="PROSITE" id="PS01124"/>
    </source>
</evidence>
<dbReference type="eggNOG" id="COG2207">
    <property type="taxonomic scope" value="Bacteria"/>
</dbReference>
<dbReference type="SUPFAM" id="SSF46689">
    <property type="entry name" value="Homeodomain-like"/>
    <property type="match status" value="2"/>
</dbReference>
<dbReference type="OrthoDB" id="9778008at2"/>
<evidence type="ECO:0000313" key="6">
    <source>
        <dbReference type="Proteomes" id="UP000005387"/>
    </source>
</evidence>
<sequence length="319" mass="36746">MKIDTVGVNHHPNYRHALVYNSADVLDWDEAHHSRYKLVLVLDGTGLISCGAHVYPLIAPAFYCLNELDELKCISGGHLTVCSLFFHPGLINAKFELGGEYPPSEALLSPPEWSLSDQQDQWCLEPFIERSDAYSGCIPTDSATARYALSIMEAIGEQLASQPDYHWPCRSRTYLLELLYLTSRKYRQADSFPEQLRAAEIQLEGSTEVKERIDAVIRYLHTRYAEKIRIDQLARIFHTNKTTLNQQFKRYTGTTVMAYLNQVRMQTAGAMLRNTLLPKDEIMLRIGIRDAAHFLRHFRKFAGYTPTEYRNRFCWMLQS</sequence>
<dbReference type="InterPro" id="IPR009057">
    <property type="entry name" value="Homeodomain-like_sf"/>
</dbReference>
<protein>
    <submittedName>
        <fullName evidence="5">Transcriptional regulator, AraC family</fullName>
    </submittedName>
</protein>